<dbReference type="PROSITE" id="PS50005">
    <property type="entry name" value="TPR"/>
    <property type="match status" value="1"/>
</dbReference>
<evidence type="ECO:0000256" key="1">
    <source>
        <dbReference type="ARBA" id="ARBA00004496"/>
    </source>
</evidence>
<evidence type="ECO:0000256" key="6">
    <source>
        <dbReference type="ARBA" id="ARBA00039954"/>
    </source>
</evidence>
<feature type="repeat" description="TPR" evidence="7">
    <location>
        <begin position="76"/>
        <end position="109"/>
    </location>
</feature>
<evidence type="ECO:0000256" key="7">
    <source>
        <dbReference type="PROSITE-ProRule" id="PRU00339"/>
    </source>
</evidence>
<comment type="subcellular location">
    <subcellularLocation>
        <location evidence="1">Cytoplasm</location>
    </subcellularLocation>
</comment>
<protein>
    <recommendedName>
        <fullName evidence="6">LRP2-binding protein</fullName>
    </recommendedName>
</protein>
<comment type="caution">
    <text evidence="8">The sequence shown here is derived from an EMBL/GenBank/DDBJ whole genome shotgun (WGS) entry which is preliminary data.</text>
</comment>
<dbReference type="Pfam" id="PF08238">
    <property type="entry name" value="Sel1"/>
    <property type="match status" value="6"/>
</dbReference>
<evidence type="ECO:0000256" key="5">
    <source>
        <dbReference type="ARBA" id="ARBA00037614"/>
    </source>
</evidence>
<accession>A0AAD7T8X5</accession>
<evidence type="ECO:0000256" key="4">
    <source>
        <dbReference type="ARBA" id="ARBA00022803"/>
    </source>
</evidence>
<keyword evidence="9" id="KW-1185">Reference proteome</keyword>
<comment type="function">
    <text evidence="5">May act as an adapter that regulates LRP2 function.</text>
</comment>
<evidence type="ECO:0000313" key="9">
    <source>
        <dbReference type="Proteomes" id="UP001221898"/>
    </source>
</evidence>
<sequence>MESNFETHSREDLKSGRLINTISKVYGELTLTPENETEIESDTIVLKTFDTKAADNGSLVEKTEKFLKERAEGGDEQAIFLLGQLYYEEGLFAKAGEVFDSIKETDPKALYQLAVMYFHGLGTTVNNTTAVEYMKRVASCDSSEAASVKHCALYNLGTACLEGYGVPTSREEAERYWLLAAGEGNTDGNVKAQTSLGLFYSNPETLDLTKAFHWHSEACGNGSLESQGALGVMYLYGMGTRQDYQSALLCLMEASERGNVYAQGHLVGYYYYRKLFSKAAILAKRLSKQGEEDIAAIAKSTECLPEYISKGIAMAIFYYARCLQLGKGVPQDLEEAKRYYSKAARLNPEVCKELHMDLTYGKI</sequence>
<dbReference type="InterPro" id="IPR006597">
    <property type="entry name" value="Sel1-like"/>
</dbReference>
<gene>
    <name evidence="8" type="ORF">AAFF_G00358180</name>
</gene>
<dbReference type="Gene3D" id="1.25.40.10">
    <property type="entry name" value="Tetratricopeptide repeat domain"/>
    <property type="match status" value="1"/>
</dbReference>
<proteinExistence type="predicted"/>
<dbReference type="SMART" id="SM00671">
    <property type="entry name" value="SEL1"/>
    <property type="match status" value="5"/>
</dbReference>
<keyword evidence="3" id="KW-0677">Repeat</keyword>
<evidence type="ECO:0000313" key="8">
    <source>
        <dbReference type="EMBL" id="KAJ8416530.1"/>
    </source>
</evidence>
<dbReference type="GO" id="GO:0005737">
    <property type="term" value="C:cytoplasm"/>
    <property type="evidence" value="ECO:0007669"/>
    <property type="project" value="UniProtKB-SubCell"/>
</dbReference>
<evidence type="ECO:0000256" key="3">
    <source>
        <dbReference type="ARBA" id="ARBA00022737"/>
    </source>
</evidence>
<dbReference type="PANTHER" id="PTHR44554">
    <property type="entry name" value="LRP2-BINDING PROTEIN"/>
    <property type="match status" value="1"/>
</dbReference>
<organism evidence="8 9">
    <name type="scientific">Aldrovandia affinis</name>
    <dbReference type="NCBI Taxonomy" id="143900"/>
    <lineage>
        <taxon>Eukaryota</taxon>
        <taxon>Metazoa</taxon>
        <taxon>Chordata</taxon>
        <taxon>Craniata</taxon>
        <taxon>Vertebrata</taxon>
        <taxon>Euteleostomi</taxon>
        <taxon>Actinopterygii</taxon>
        <taxon>Neopterygii</taxon>
        <taxon>Teleostei</taxon>
        <taxon>Notacanthiformes</taxon>
        <taxon>Halosauridae</taxon>
        <taxon>Aldrovandia</taxon>
    </lineage>
</organism>
<dbReference type="InterPro" id="IPR019734">
    <property type="entry name" value="TPR_rpt"/>
</dbReference>
<keyword evidence="4 7" id="KW-0802">TPR repeat</keyword>
<evidence type="ECO:0000256" key="2">
    <source>
        <dbReference type="ARBA" id="ARBA00022490"/>
    </source>
</evidence>
<dbReference type="PANTHER" id="PTHR44554:SF1">
    <property type="entry name" value="LRP2-BINDING PROTEIN"/>
    <property type="match status" value="1"/>
</dbReference>
<dbReference type="InterPro" id="IPR011990">
    <property type="entry name" value="TPR-like_helical_dom_sf"/>
</dbReference>
<dbReference type="SUPFAM" id="SSF81901">
    <property type="entry name" value="HCP-like"/>
    <property type="match status" value="1"/>
</dbReference>
<dbReference type="Proteomes" id="UP001221898">
    <property type="component" value="Unassembled WGS sequence"/>
</dbReference>
<reference evidence="8" key="1">
    <citation type="journal article" date="2023" name="Science">
        <title>Genome structures resolve the early diversification of teleost fishes.</title>
        <authorList>
            <person name="Parey E."/>
            <person name="Louis A."/>
            <person name="Montfort J."/>
            <person name="Bouchez O."/>
            <person name="Roques C."/>
            <person name="Iampietro C."/>
            <person name="Lluch J."/>
            <person name="Castinel A."/>
            <person name="Donnadieu C."/>
            <person name="Desvignes T."/>
            <person name="Floi Bucao C."/>
            <person name="Jouanno E."/>
            <person name="Wen M."/>
            <person name="Mejri S."/>
            <person name="Dirks R."/>
            <person name="Jansen H."/>
            <person name="Henkel C."/>
            <person name="Chen W.J."/>
            <person name="Zahm M."/>
            <person name="Cabau C."/>
            <person name="Klopp C."/>
            <person name="Thompson A.W."/>
            <person name="Robinson-Rechavi M."/>
            <person name="Braasch I."/>
            <person name="Lecointre G."/>
            <person name="Bobe J."/>
            <person name="Postlethwait J.H."/>
            <person name="Berthelot C."/>
            <person name="Roest Crollius H."/>
            <person name="Guiguen Y."/>
        </authorList>
    </citation>
    <scope>NUCLEOTIDE SEQUENCE</scope>
    <source>
        <strain evidence="8">NC1722</strain>
    </source>
</reference>
<name>A0AAD7T8X5_9TELE</name>
<keyword evidence="2" id="KW-0963">Cytoplasm</keyword>
<dbReference type="EMBL" id="JAINUG010000006">
    <property type="protein sequence ID" value="KAJ8416530.1"/>
    <property type="molecule type" value="Genomic_DNA"/>
</dbReference>
<dbReference type="AlphaFoldDB" id="A0AAD7T8X5"/>
<dbReference type="InterPro" id="IPR052323">
    <property type="entry name" value="LRP2-binding"/>
</dbReference>